<protein>
    <submittedName>
        <fullName evidence="1">Uncharacterized protein</fullName>
    </submittedName>
</protein>
<sequence length="69" mass="8189">MMSVEKQVRKLCKQLIRLGYYPFQIRSMVQEAIGTVIMDDMDEQQQKRLVNVLQKYVELGNDFLLSYSK</sequence>
<keyword evidence="2" id="KW-1185">Reference proteome</keyword>
<accession>A0A1G7ISI0</accession>
<dbReference type="EMBL" id="FNBU01000003">
    <property type="protein sequence ID" value="SDF15627.1"/>
    <property type="molecule type" value="Genomic_DNA"/>
</dbReference>
<dbReference type="OrthoDB" id="1683650at2"/>
<name>A0A1G7ISI0_9FIRM</name>
<organism evidence="1 2">
    <name type="scientific">Sporolituus thermophilus DSM 23256</name>
    <dbReference type="NCBI Taxonomy" id="1123285"/>
    <lineage>
        <taxon>Bacteria</taxon>
        <taxon>Bacillati</taxon>
        <taxon>Bacillota</taxon>
        <taxon>Negativicutes</taxon>
        <taxon>Selenomonadales</taxon>
        <taxon>Sporomusaceae</taxon>
        <taxon>Sporolituus</taxon>
    </lineage>
</organism>
<dbReference type="Proteomes" id="UP000243333">
    <property type="component" value="Unassembled WGS sequence"/>
</dbReference>
<reference evidence="2" key="1">
    <citation type="submission" date="2016-10" db="EMBL/GenBank/DDBJ databases">
        <authorList>
            <person name="Varghese N."/>
            <person name="Submissions S."/>
        </authorList>
    </citation>
    <scope>NUCLEOTIDE SEQUENCE [LARGE SCALE GENOMIC DNA]</scope>
    <source>
        <strain evidence="2">DSM 23256</strain>
    </source>
</reference>
<dbReference type="AlphaFoldDB" id="A0A1G7ISI0"/>
<gene>
    <name evidence="1" type="ORF">SAMN05660235_00624</name>
</gene>
<proteinExistence type="predicted"/>
<evidence type="ECO:0000313" key="2">
    <source>
        <dbReference type="Proteomes" id="UP000243333"/>
    </source>
</evidence>
<evidence type="ECO:0000313" key="1">
    <source>
        <dbReference type="EMBL" id="SDF15627.1"/>
    </source>
</evidence>
<dbReference type="RefSeq" id="WP_143005859.1">
    <property type="nucleotide sequence ID" value="NZ_FNBU01000003.1"/>
</dbReference>
<dbReference type="STRING" id="1123285.SAMN05660235_00624"/>